<dbReference type="InterPro" id="IPR019557">
    <property type="entry name" value="AminoTfrase-like_pln_mobile"/>
</dbReference>
<accession>A0A834HDP0</accession>
<reference evidence="3" key="1">
    <citation type="submission" date="2019-11" db="EMBL/GenBank/DDBJ databases">
        <authorList>
            <person name="Liu Y."/>
            <person name="Hou J."/>
            <person name="Li T.-Q."/>
            <person name="Guan C.-H."/>
            <person name="Wu X."/>
            <person name="Wu H.-Z."/>
            <person name="Ling F."/>
            <person name="Zhang R."/>
            <person name="Shi X.-G."/>
            <person name="Ren J.-P."/>
            <person name="Chen E.-F."/>
            <person name="Sun J.-M."/>
        </authorList>
    </citation>
    <scope>NUCLEOTIDE SEQUENCE</scope>
    <source>
        <strain evidence="3">Adult_tree_wgs_1</strain>
        <tissue evidence="3">Leaves</tissue>
    </source>
</reference>
<evidence type="ECO:0000259" key="2">
    <source>
        <dbReference type="Pfam" id="PF10536"/>
    </source>
</evidence>
<name>A0A834HDP0_RHOSS</name>
<organism evidence="3 4">
    <name type="scientific">Rhododendron simsii</name>
    <name type="common">Sims's rhododendron</name>
    <dbReference type="NCBI Taxonomy" id="118357"/>
    <lineage>
        <taxon>Eukaryota</taxon>
        <taxon>Viridiplantae</taxon>
        <taxon>Streptophyta</taxon>
        <taxon>Embryophyta</taxon>
        <taxon>Tracheophyta</taxon>
        <taxon>Spermatophyta</taxon>
        <taxon>Magnoliopsida</taxon>
        <taxon>eudicotyledons</taxon>
        <taxon>Gunneridae</taxon>
        <taxon>Pentapetalae</taxon>
        <taxon>asterids</taxon>
        <taxon>Ericales</taxon>
        <taxon>Ericaceae</taxon>
        <taxon>Ericoideae</taxon>
        <taxon>Rhodoreae</taxon>
        <taxon>Rhododendron</taxon>
    </lineage>
</organism>
<dbReference type="AlphaFoldDB" id="A0A834HDP0"/>
<feature type="domain" description="Aminotransferase-like plant mobile" evidence="2">
    <location>
        <begin position="41"/>
        <end position="190"/>
    </location>
</feature>
<dbReference type="PANTHER" id="PTHR46033">
    <property type="entry name" value="PROTEIN MAIN-LIKE 2"/>
    <property type="match status" value="1"/>
</dbReference>
<feature type="region of interest" description="Disordered" evidence="1">
    <location>
        <begin position="423"/>
        <end position="478"/>
    </location>
</feature>
<protein>
    <recommendedName>
        <fullName evidence="2">Aminotransferase-like plant mobile domain-containing protein</fullName>
    </recommendedName>
</protein>
<proteinExistence type="predicted"/>
<evidence type="ECO:0000256" key="1">
    <source>
        <dbReference type="SAM" id="MobiDB-lite"/>
    </source>
</evidence>
<dbReference type="OrthoDB" id="10335309at2759"/>
<evidence type="ECO:0000313" key="3">
    <source>
        <dbReference type="EMBL" id="KAF7151247.1"/>
    </source>
</evidence>
<feature type="domain" description="Aminotransferase-like plant mobile" evidence="2">
    <location>
        <begin position="194"/>
        <end position="366"/>
    </location>
</feature>
<evidence type="ECO:0000313" key="4">
    <source>
        <dbReference type="Proteomes" id="UP000626092"/>
    </source>
</evidence>
<dbReference type="Proteomes" id="UP000626092">
    <property type="component" value="Unassembled WGS sequence"/>
</dbReference>
<dbReference type="InterPro" id="IPR044824">
    <property type="entry name" value="MAIN-like"/>
</dbReference>
<keyword evidence="4" id="KW-1185">Reference proteome</keyword>
<dbReference type="GO" id="GO:0010073">
    <property type="term" value="P:meristem maintenance"/>
    <property type="evidence" value="ECO:0007669"/>
    <property type="project" value="InterPro"/>
</dbReference>
<sequence length="600" mass="67530">MFFKGEPPIDYEQAVIRRNEASLKRLDPPMPPVLALIRHAGFGGLIDLSFMSLDLALMTALMERWRPETHSFHLGTREWTITLQDVEILLRVPVDGEAVIGRVLQKNEWGPLCNRLLGVVSQEKLHITGVKVLMPWLREHFTGQLPIGYTDEDVRRQARGYILQLIGGILMLDHSGSHVHLACLTLLEDFTLAWVRFPYVALGRKGWHRHPPGSPLGARWHNHFHSPDLATHVLGAYRHYFDMQKPDEVVWRPYSEELIASLPHNCCDGRAIWTAKVPLLNFPMVQMHMPDRVKRQFGFRQTIPDPCNRRQLPHGKDWKAGHKEFSLEHHAQLQIWNNRLEHVLPDGEADPHAYAYPPDDPYVLWYERITLRYVSRLGGAVDMARKLFERLRMMEVVDLDVIQNIGSQRVGCLGYLEKWLRKRPPMEPIPPPEEGVTVGDEAEPPTDHENEAQNVGQEPVQPNIGSDAISEQVDPGTSVSLQQVEGAGVSSLAAHLGSLENFPLSPFLSYFPCMAITQSPLDSQWFDSAVANIGLPDICFVHRPTLKRRKTSHVDGVGRSAAHAEVTLSRDDLLGSGHSTALQVEVQAEAEGDGVVSSAV</sequence>
<comment type="caution">
    <text evidence="3">The sequence shown here is derived from an EMBL/GenBank/DDBJ whole genome shotgun (WGS) entry which is preliminary data.</text>
</comment>
<dbReference type="EMBL" id="WJXA01000002">
    <property type="protein sequence ID" value="KAF7151247.1"/>
    <property type="molecule type" value="Genomic_DNA"/>
</dbReference>
<dbReference type="PANTHER" id="PTHR46033:SF8">
    <property type="entry name" value="PROTEIN MAINTENANCE OF MERISTEMS-LIKE"/>
    <property type="match status" value="1"/>
</dbReference>
<dbReference type="Pfam" id="PF10536">
    <property type="entry name" value="PMD"/>
    <property type="match status" value="2"/>
</dbReference>
<gene>
    <name evidence="3" type="ORF">RHSIM_Rhsim02G0127300</name>
</gene>